<dbReference type="EMBL" id="RQFO01000020">
    <property type="protein sequence ID" value="TGK95054.1"/>
    <property type="molecule type" value="Genomic_DNA"/>
</dbReference>
<dbReference type="CDD" id="cd16830">
    <property type="entry name" value="HemS-like_N"/>
    <property type="match status" value="1"/>
</dbReference>
<protein>
    <submittedName>
        <fullName evidence="2">Hemin-degrading factor</fullName>
    </submittedName>
</protein>
<organism evidence="2 3">
    <name type="scientific">Leptospira montravelensis</name>
    <dbReference type="NCBI Taxonomy" id="2484961"/>
    <lineage>
        <taxon>Bacteria</taxon>
        <taxon>Pseudomonadati</taxon>
        <taxon>Spirochaetota</taxon>
        <taxon>Spirochaetia</taxon>
        <taxon>Leptospirales</taxon>
        <taxon>Leptospiraceae</taxon>
        <taxon>Leptospira</taxon>
    </lineage>
</organism>
<dbReference type="SUPFAM" id="SSF144064">
    <property type="entry name" value="Heme iron utilization protein-like"/>
    <property type="match status" value="1"/>
</dbReference>
<evidence type="ECO:0000313" key="2">
    <source>
        <dbReference type="EMBL" id="TGK95054.1"/>
    </source>
</evidence>
<proteinExistence type="predicted"/>
<evidence type="ECO:0000259" key="1">
    <source>
        <dbReference type="Pfam" id="PF05171"/>
    </source>
</evidence>
<accession>A0ABY2LL62</accession>
<dbReference type="Gene3D" id="3.40.1570.10">
    <property type="entry name" value="HemS/ChuS/ChuX like domains"/>
    <property type="match status" value="2"/>
</dbReference>
<gene>
    <name evidence="2" type="ORF">EHQ31_18580</name>
</gene>
<keyword evidence="3" id="KW-1185">Reference proteome</keyword>
<dbReference type="CDD" id="cd16831">
    <property type="entry name" value="HemS-like_C"/>
    <property type="match status" value="1"/>
</dbReference>
<name>A0ABY2LL62_9LEPT</name>
<dbReference type="Pfam" id="PF05171">
    <property type="entry name" value="HemS"/>
    <property type="match status" value="2"/>
</dbReference>
<dbReference type="RefSeq" id="WP_135568612.1">
    <property type="nucleotide sequence ID" value="NZ_RQFN01000009.1"/>
</dbReference>
<comment type="caution">
    <text evidence="2">The sequence shown here is derived from an EMBL/GenBank/DDBJ whole genome shotgun (WGS) entry which is preliminary data.</text>
</comment>
<dbReference type="InterPro" id="IPR007845">
    <property type="entry name" value="HemS/ChuX_dom"/>
</dbReference>
<reference evidence="3" key="1">
    <citation type="journal article" date="2019" name="PLoS Negl. Trop. Dis.">
        <title>Revisiting the worldwide diversity of Leptospira species in the environment.</title>
        <authorList>
            <person name="Vincent A.T."/>
            <person name="Schiettekatte O."/>
            <person name="Bourhy P."/>
            <person name="Veyrier F.J."/>
            <person name="Picardeau M."/>
        </authorList>
    </citation>
    <scope>NUCLEOTIDE SEQUENCE [LARGE SCALE GENOMIC DNA]</scope>
    <source>
        <strain evidence="3">201800278</strain>
    </source>
</reference>
<evidence type="ECO:0000313" key="3">
    <source>
        <dbReference type="Proteomes" id="UP000297465"/>
    </source>
</evidence>
<dbReference type="InterPro" id="IPR053733">
    <property type="entry name" value="Heme_Transport_Util_sf"/>
</dbReference>
<feature type="domain" description="Haemin-degrading HemS/ChuX" evidence="1">
    <location>
        <begin position="209"/>
        <end position="338"/>
    </location>
</feature>
<dbReference type="Proteomes" id="UP000297465">
    <property type="component" value="Unassembled WGS sequence"/>
</dbReference>
<feature type="domain" description="Haemin-degrading HemS/ChuX" evidence="1">
    <location>
        <begin position="29"/>
        <end position="156"/>
    </location>
</feature>
<sequence>MNENLKQQWENLTKEMPKLRIRDAAKHLKVSEAELLSTKIGPTVKLLKPDWSGFLLNTTNLGYVMALTRNESCVHERKGIYKNLSVNGQTALAVGEDIDLRIFLQDWKYGFYVEEPKENGTMRSFQFFDSKGEAVHKIYQTEKSAIDGWEIIKNQFVDETQTFTTPSTEKKPKTETNNPTEISNFLDSWSKLEDTHDFFSLLRKFNYSREFSLVAAEGKFSFKITKDNLLHLMEQVSKLEMEIMIFVGNPGMIQIHTGKIQKLEPMGPWFNVLDPEFNLHLRTDQIETVWIVDKPTKDGLVTSVEVFDNEGNLILQMFGKRKPGIPQSDAWYQLTREYVTKSEELNPSFV</sequence>